<accession>A0A9D7E3G5</accession>
<evidence type="ECO:0000313" key="2">
    <source>
        <dbReference type="Proteomes" id="UP000807785"/>
    </source>
</evidence>
<protein>
    <submittedName>
        <fullName evidence="1">Uncharacterized protein</fullName>
    </submittedName>
</protein>
<evidence type="ECO:0000313" key="1">
    <source>
        <dbReference type="EMBL" id="MBK6972230.1"/>
    </source>
</evidence>
<dbReference type="EMBL" id="JADJEV010000002">
    <property type="protein sequence ID" value="MBK6972230.1"/>
    <property type="molecule type" value="Genomic_DNA"/>
</dbReference>
<dbReference type="Proteomes" id="UP000807785">
    <property type="component" value="Unassembled WGS sequence"/>
</dbReference>
<comment type="caution">
    <text evidence="1">The sequence shown here is derived from an EMBL/GenBank/DDBJ whole genome shotgun (WGS) entry which is preliminary data.</text>
</comment>
<reference evidence="1" key="1">
    <citation type="submission" date="2020-10" db="EMBL/GenBank/DDBJ databases">
        <title>Connecting structure to function with the recovery of over 1000 high-quality activated sludge metagenome-assembled genomes encoding full-length rRNA genes using long-read sequencing.</title>
        <authorList>
            <person name="Singleton C.M."/>
            <person name="Petriglieri F."/>
            <person name="Kristensen J.M."/>
            <person name="Kirkegaard R.H."/>
            <person name="Michaelsen T.Y."/>
            <person name="Andersen M.H."/>
            <person name="Karst S.M."/>
            <person name="Dueholm M.S."/>
            <person name="Nielsen P.H."/>
            <person name="Albertsen M."/>
        </authorList>
    </citation>
    <scope>NUCLEOTIDE SEQUENCE</scope>
    <source>
        <strain evidence="1">Bjer_18-Q3-R1-45_BAT3C.347</strain>
    </source>
</reference>
<name>A0A9D7E3G5_9PROT</name>
<sequence length="67" mass="7544">MVIVMGTESGIRETGSTEYDEEVLNAGWLACPDLQLQEVTGSDRRVRKARSAVDPDEFLRGVYRLQE</sequence>
<dbReference type="AlphaFoldDB" id="A0A9D7E3G5"/>
<organism evidence="1 2">
    <name type="scientific">Candidatus Methylophosphatis roskildensis</name>
    <dbReference type="NCBI Taxonomy" id="2899263"/>
    <lineage>
        <taxon>Bacteria</taxon>
        <taxon>Pseudomonadati</taxon>
        <taxon>Pseudomonadota</taxon>
        <taxon>Betaproteobacteria</taxon>
        <taxon>Nitrosomonadales</taxon>
        <taxon>Sterolibacteriaceae</taxon>
        <taxon>Candidatus Methylophosphatis</taxon>
    </lineage>
</organism>
<proteinExistence type="predicted"/>
<gene>
    <name evidence="1" type="ORF">IPH26_04480</name>
</gene>